<name>A0A840DYD3_9BACT</name>
<accession>A0A840DYD3</accession>
<reference evidence="1 2" key="1">
    <citation type="submission" date="2020-08" db="EMBL/GenBank/DDBJ databases">
        <title>Genomic Encyclopedia of Type Strains, Phase IV (KMG-IV): sequencing the most valuable type-strain genomes for metagenomic binning, comparative biology and taxonomic classification.</title>
        <authorList>
            <person name="Goeker M."/>
        </authorList>
    </citation>
    <scope>NUCLEOTIDE SEQUENCE [LARGE SCALE GENOMIC DNA]</scope>
    <source>
        <strain evidence="1 2">DSM 105137</strain>
    </source>
</reference>
<dbReference type="EMBL" id="JACIFF010000001">
    <property type="protein sequence ID" value="MBB4077991.1"/>
    <property type="molecule type" value="Genomic_DNA"/>
</dbReference>
<sequence>MEESSVHVEEHIRYVPTFQRLVSTPFGGEVNAMCWTRDLAGDFSEIVQKIDLKENMATVSREELCTLELSDAGQLARKTLILDLKALETYGASPTLNLIRCYERDDSFPFFPTDVYSFHVDRSPIPTDTFLCTYHGESSEILPNAQAEQKVLVPEIREALRKLFDGPEDGFEYFLSEYFFDLHYRPKLDAHPIRLGRGNLWRLAIDHPECKVPPCIHRAPDEKAGEPRLMLIC</sequence>
<evidence type="ECO:0000313" key="1">
    <source>
        <dbReference type="EMBL" id="MBB4077991.1"/>
    </source>
</evidence>
<protein>
    <recommendedName>
        <fullName evidence="3">DUF1826 domain-containing protein</fullName>
    </recommendedName>
</protein>
<evidence type="ECO:0008006" key="3">
    <source>
        <dbReference type="Google" id="ProtNLM"/>
    </source>
</evidence>
<proteinExistence type="predicted"/>
<evidence type="ECO:0000313" key="2">
    <source>
        <dbReference type="Proteomes" id="UP000576209"/>
    </source>
</evidence>
<dbReference type="AlphaFoldDB" id="A0A840DYD3"/>
<comment type="caution">
    <text evidence="1">The sequence shown here is derived from an EMBL/GenBank/DDBJ whole genome shotgun (WGS) entry which is preliminary data.</text>
</comment>
<keyword evidence="2" id="KW-1185">Reference proteome</keyword>
<dbReference type="RefSeq" id="WP_183494224.1">
    <property type="nucleotide sequence ID" value="NZ_JACIFF010000001.1"/>
</dbReference>
<gene>
    <name evidence="1" type="ORF">GGR28_000592</name>
</gene>
<dbReference type="Proteomes" id="UP000576209">
    <property type="component" value="Unassembled WGS sequence"/>
</dbReference>
<organism evidence="1 2">
    <name type="scientific">Neolewinella aquimaris</name>
    <dbReference type="NCBI Taxonomy" id="1835722"/>
    <lineage>
        <taxon>Bacteria</taxon>
        <taxon>Pseudomonadati</taxon>
        <taxon>Bacteroidota</taxon>
        <taxon>Saprospiria</taxon>
        <taxon>Saprospirales</taxon>
        <taxon>Lewinellaceae</taxon>
        <taxon>Neolewinella</taxon>
    </lineage>
</organism>